<proteinExistence type="predicted"/>
<dbReference type="Gene3D" id="3.20.20.70">
    <property type="entry name" value="Aldolase class I"/>
    <property type="match status" value="1"/>
</dbReference>
<evidence type="ECO:0000313" key="7">
    <source>
        <dbReference type="EMBL" id="RAK43498.1"/>
    </source>
</evidence>
<dbReference type="InterPro" id="IPR013785">
    <property type="entry name" value="Aldolase_TIM"/>
</dbReference>
<dbReference type="Proteomes" id="UP000249341">
    <property type="component" value="Unassembled WGS sequence"/>
</dbReference>
<dbReference type="CDD" id="cd01335">
    <property type="entry name" value="Radical_SAM"/>
    <property type="match status" value="1"/>
</dbReference>
<feature type="domain" description="Radical SAM core" evidence="6">
    <location>
        <begin position="36"/>
        <end position="279"/>
    </location>
</feature>
<dbReference type="SFLD" id="SFLDG01386">
    <property type="entry name" value="main_SPASM_domain-containing"/>
    <property type="match status" value="1"/>
</dbReference>
<comment type="caution">
    <text evidence="7">The sequence shown here is derived from an EMBL/GenBank/DDBJ whole genome shotgun (WGS) entry which is preliminary data.</text>
</comment>
<accession>A0A327ZR36</accession>
<dbReference type="InterPro" id="IPR026335">
    <property type="entry name" value="rSAM_SPASM_FxsB"/>
</dbReference>
<dbReference type="GO" id="GO:0051536">
    <property type="term" value="F:iron-sulfur cluster binding"/>
    <property type="evidence" value="ECO:0007669"/>
    <property type="project" value="UniProtKB-KW"/>
</dbReference>
<reference evidence="7 8" key="1">
    <citation type="submission" date="2018-06" db="EMBL/GenBank/DDBJ databases">
        <title>Genomic Encyclopedia of Type Strains, Phase III (KMG-III): the genomes of soil and plant-associated and newly described type strains.</title>
        <authorList>
            <person name="Whitman W."/>
        </authorList>
    </citation>
    <scope>NUCLEOTIDE SEQUENCE [LARGE SCALE GENOMIC DNA]</scope>
    <source>
        <strain evidence="7 8">CGMCC 4.7090</strain>
    </source>
</reference>
<name>A0A327ZR36_9ACTN</name>
<dbReference type="SFLD" id="SFLDG01067">
    <property type="entry name" value="SPASM/twitch_domain_containing"/>
    <property type="match status" value="1"/>
</dbReference>
<keyword evidence="1" id="KW-0949">S-adenosyl-L-methionine</keyword>
<dbReference type="InterPro" id="IPR058240">
    <property type="entry name" value="rSAM_sf"/>
</dbReference>
<evidence type="ECO:0000313" key="8">
    <source>
        <dbReference type="Proteomes" id="UP000249341"/>
    </source>
</evidence>
<dbReference type="PROSITE" id="PS51918">
    <property type="entry name" value="RADICAL_SAM"/>
    <property type="match status" value="1"/>
</dbReference>
<evidence type="ECO:0000256" key="2">
    <source>
        <dbReference type="ARBA" id="ARBA00022723"/>
    </source>
</evidence>
<evidence type="ECO:0000256" key="3">
    <source>
        <dbReference type="ARBA" id="ARBA00023004"/>
    </source>
</evidence>
<dbReference type="Pfam" id="PF04055">
    <property type="entry name" value="Radical_SAM"/>
    <property type="match status" value="1"/>
</dbReference>
<evidence type="ECO:0000256" key="5">
    <source>
        <dbReference type="SAM" id="MobiDB-lite"/>
    </source>
</evidence>
<dbReference type="GO" id="GO:0016491">
    <property type="term" value="F:oxidoreductase activity"/>
    <property type="evidence" value="ECO:0007669"/>
    <property type="project" value="InterPro"/>
</dbReference>
<feature type="compositionally biased region" description="Basic and acidic residues" evidence="5">
    <location>
        <begin position="397"/>
        <end position="413"/>
    </location>
</feature>
<evidence type="ECO:0000256" key="4">
    <source>
        <dbReference type="ARBA" id="ARBA00023014"/>
    </source>
</evidence>
<keyword evidence="4" id="KW-0411">Iron-sulfur</keyword>
<keyword evidence="2" id="KW-0479">Metal-binding</keyword>
<dbReference type="SFLD" id="SFLDG01072">
    <property type="entry name" value="dehydrogenase_like"/>
    <property type="match status" value="1"/>
</dbReference>
<dbReference type="InterPro" id="IPR007197">
    <property type="entry name" value="rSAM"/>
</dbReference>
<dbReference type="EMBL" id="QLMJ01000001">
    <property type="protein sequence ID" value="RAK43498.1"/>
    <property type="molecule type" value="Genomic_DNA"/>
</dbReference>
<evidence type="ECO:0000259" key="6">
    <source>
        <dbReference type="PROSITE" id="PS51918"/>
    </source>
</evidence>
<dbReference type="GO" id="GO:0046872">
    <property type="term" value="F:metal ion binding"/>
    <property type="evidence" value="ECO:0007669"/>
    <property type="project" value="UniProtKB-KW"/>
</dbReference>
<feature type="region of interest" description="Disordered" evidence="5">
    <location>
        <begin position="397"/>
        <end position="425"/>
    </location>
</feature>
<keyword evidence="8" id="KW-1185">Reference proteome</keyword>
<organism evidence="7 8">
    <name type="scientific">Actinoplanes lutulentus</name>
    <dbReference type="NCBI Taxonomy" id="1287878"/>
    <lineage>
        <taxon>Bacteria</taxon>
        <taxon>Bacillati</taxon>
        <taxon>Actinomycetota</taxon>
        <taxon>Actinomycetes</taxon>
        <taxon>Micromonosporales</taxon>
        <taxon>Micromonosporaceae</taxon>
        <taxon>Actinoplanes</taxon>
    </lineage>
</organism>
<dbReference type="NCBIfam" id="TIGR04269">
    <property type="entry name" value="SAM_SPASM_FxsB"/>
    <property type="match status" value="1"/>
</dbReference>
<keyword evidence="3" id="KW-0408">Iron</keyword>
<dbReference type="PANTHER" id="PTHR43273">
    <property type="entry name" value="ANAEROBIC SULFATASE-MATURATING ENZYME HOMOLOG ASLB-RELATED"/>
    <property type="match status" value="1"/>
</dbReference>
<protein>
    <recommendedName>
        <fullName evidence="6">Radical SAM core domain-containing protein</fullName>
    </recommendedName>
</protein>
<dbReference type="SUPFAM" id="SSF102114">
    <property type="entry name" value="Radical SAM enzymes"/>
    <property type="match status" value="1"/>
</dbReference>
<dbReference type="SFLD" id="SFLDS00029">
    <property type="entry name" value="Radical_SAM"/>
    <property type="match status" value="1"/>
</dbReference>
<dbReference type="PANTHER" id="PTHR43273:SF8">
    <property type="entry name" value="RADICAL SAM DOMAIN PROTEIN"/>
    <property type="match status" value="1"/>
</dbReference>
<dbReference type="AlphaFoldDB" id="A0A327ZR36"/>
<evidence type="ECO:0000256" key="1">
    <source>
        <dbReference type="ARBA" id="ARBA00022691"/>
    </source>
</evidence>
<dbReference type="InterPro" id="IPR023867">
    <property type="entry name" value="Sulphatase_maturase_rSAM"/>
</dbReference>
<gene>
    <name evidence="7" type="ORF">B0I29_101628</name>
</gene>
<sequence>MVNITPPERRASHTYRCLMLWPYPALDLTRLKAAGWRPQPFREFVLKVHQRCNLACTYCYVYESPDRSWQTRPRIMSDEVWAAASARIAQHAATHALSGVRVILHGGEPLLAGAANLRQHVATLRKTLPGGCAATVTMQTNGVGLTERALDELAAEHIRVGVSVDGTPADHDRNRVFKSGRGSFAATERALRHLQARPDLYAGLLCTIDPATDPIETYEALRKHNPPAIDLLLPHANWANPPTTDAARWLIAVFDHWYPAPTTRIRLFEDIMSLLLGGSSGSEQVGLSPVAVAVVESDGDIEQVDALKTAYPGACATGRNVRTDAFDDALEHPGIAARQIGVEALADGCRACPVHRVCGGGHYAHRYRPGDGFRNPTVYCADMRRLIEHIANRIRRDLAQGEKKRDRQPEGRARQPAAEPPPADH</sequence>